<dbReference type="Proteomes" id="UP000320176">
    <property type="component" value="Unassembled WGS sequence"/>
</dbReference>
<dbReference type="Gene3D" id="1.10.1200.10">
    <property type="entry name" value="ACP-like"/>
    <property type="match status" value="1"/>
</dbReference>
<dbReference type="AlphaFoldDB" id="A0A5C6A0D1"/>
<dbReference type="Pfam" id="PF00550">
    <property type="entry name" value="PP-binding"/>
    <property type="match status" value="1"/>
</dbReference>
<comment type="caution">
    <text evidence="2">The sequence shown here is derived from an EMBL/GenBank/DDBJ whole genome shotgun (WGS) entry which is preliminary data.</text>
</comment>
<dbReference type="EMBL" id="SJPN01000013">
    <property type="protein sequence ID" value="TWT91993.1"/>
    <property type="molecule type" value="Genomic_DNA"/>
</dbReference>
<evidence type="ECO:0000259" key="1">
    <source>
        <dbReference type="PROSITE" id="PS50075"/>
    </source>
</evidence>
<reference evidence="2 3" key="1">
    <citation type="submission" date="2019-02" db="EMBL/GenBank/DDBJ databases">
        <title>Deep-cultivation of Planctomycetes and their phenomic and genomic characterization uncovers novel biology.</title>
        <authorList>
            <person name="Wiegand S."/>
            <person name="Jogler M."/>
            <person name="Boedeker C."/>
            <person name="Pinto D."/>
            <person name="Vollmers J."/>
            <person name="Rivas-Marin E."/>
            <person name="Kohn T."/>
            <person name="Peeters S.H."/>
            <person name="Heuer A."/>
            <person name="Rast P."/>
            <person name="Oberbeckmann S."/>
            <person name="Bunk B."/>
            <person name="Jeske O."/>
            <person name="Meyerdierks A."/>
            <person name="Storesund J.E."/>
            <person name="Kallscheuer N."/>
            <person name="Luecker S."/>
            <person name="Lage O.M."/>
            <person name="Pohl T."/>
            <person name="Merkel B.J."/>
            <person name="Hornburger P."/>
            <person name="Mueller R.-W."/>
            <person name="Bruemmer F."/>
            <person name="Labrenz M."/>
            <person name="Spormann A.M."/>
            <person name="Op Den Camp H."/>
            <person name="Overmann J."/>
            <person name="Amann R."/>
            <person name="Jetten M.S.M."/>
            <person name="Mascher T."/>
            <person name="Medema M.H."/>
            <person name="Devos D.P."/>
            <person name="Kaster A.-K."/>
            <person name="Ovreas L."/>
            <person name="Rohde M."/>
            <person name="Galperin M.Y."/>
            <person name="Jogler C."/>
        </authorList>
    </citation>
    <scope>NUCLEOTIDE SEQUENCE [LARGE SCALE GENOMIC DNA]</scope>
    <source>
        <strain evidence="2 3">Pla52n</strain>
    </source>
</reference>
<gene>
    <name evidence="2" type="ORF">Pla52n_64660</name>
</gene>
<protein>
    <submittedName>
        <fullName evidence="2">Phosphopantetheine attachment site</fullName>
    </submittedName>
</protein>
<keyword evidence="3" id="KW-1185">Reference proteome</keyword>
<name>A0A5C6A0D1_9BACT</name>
<accession>A0A5C6A0D1</accession>
<dbReference type="RefSeq" id="WP_146523372.1">
    <property type="nucleotide sequence ID" value="NZ_CP151726.1"/>
</dbReference>
<feature type="domain" description="Carrier" evidence="1">
    <location>
        <begin position="2"/>
        <end position="79"/>
    </location>
</feature>
<dbReference type="SUPFAM" id="SSF47336">
    <property type="entry name" value="ACP-like"/>
    <property type="match status" value="1"/>
</dbReference>
<organism evidence="2 3">
    <name type="scientific">Stieleria varia</name>
    <dbReference type="NCBI Taxonomy" id="2528005"/>
    <lineage>
        <taxon>Bacteria</taxon>
        <taxon>Pseudomonadati</taxon>
        <taxon>Planctomycetota</taxon>
        <taxon>Planctomycetia</taxon>
        <taxon>Pirellulales</taxon>
        <taxon>Pirellulaceae</taxon>
        <taxon>Stieleria</taxon>
    </lineage>
</organism>
<dbReference type="PROSITE" id="PS50075">
    <property type="entry name" value="CARRIER"/>
    <property type="match status" value="1"/>
</dbReference>
<evidence type="ECO:0000313" key="3">
    <source>
        <dbReference type="Proteomes" id="UP000320176"/>
    </source>
</evidence>
<sequence length="84" mass="9141">MKNASEIKEFLVGRVAEITGTSPDTISTNSPFYRLDIDSMTLVAIASELENFLEVPIESDLMFSAKTIDALVPKLIAVVEGKHA</sequence>
<proteinExistence type="predicted"/>
<evidence type="ECO:0000313" key="2">
    <source>
        <dbReference type="EMBL" id="TWT91993.1"/>
    </source>
</evidence>
<dbReference type="InterPro" id="IPR036736">
    <property type="entry name" value="ACP-like_sf"/>
</dbReference>
<dbReference type="InterPro" id="IPR009081">
    <property type="entry name" value="PP-bd_ACP"/>
</dbReference>